<feature type="region of interest" description="Disordered" evidence="1">
    <location>
        <begin position="54"/>
        <end position="105"/>
    </location>
</feature>
<evidence type="ECO:0000256" key="1">
    <source>
        <dbReference type="SAM" id="MobiDB-lite"/>
    </source>
</evidence>
<accession>A0ABR9K5Y9</accession>
<name>A0ABR9K5Y9_9ACTN</name>
<organism evidence="2 3">
    <name type="scientific">Actinomadura algeriensis</name>
    <dbReference type="NCBI Taxonomy" id="1679523"/>
    <lineage>
        <taxon>Bacteria</taxon>
        <taxon>Bacillati</taxon>
        <taxon>Actinomycetota</taxon>
        <taxon>Actinomycetes</taxon>
        <taxon>Streptosporangiales</taxon>
        <taxon>Thermomonosporaceae</taxon>
        <taxon>Actinomadura</taxon>
    </lineage>
</organism>
<proteinExistence type="predicted"/>
<feature type="compositionally biased region" description="Basic and acidic residues" evidence="1">
    <location>
        <begin position="140"/>
        <end position="151"/>
    </location>
</feature>
<reference evidence="2 3" key="1">
    <citation type="submission" date="2020-10" db="EMBL/GenBank/DDBJ databases">
        <title>Sequencing the genomes of 1000 actinobacteria strains.</title>
        <authorList>
            <person name="Klenk H.-P."/>
        </authorList>
    </citation>
    <scope>NUCLEOTIDE SEQUENCE [LARGE SCALE GENOMIC DNA]</scope>
    <source>
        <strain evidence="2 3">DSM 46744</strain>
    </source>
</reference>
<sequence length="159" mass="16863">MAAHAQDPASAAKQAPVAVTVQKDKQCAETLGILKEIRLLPGRPNLAKTLCTLVTEQPASEAPPNEEPPGGPQQATLLQMPRDYTPPAAGQPTRGNTQTHDVAEHQEKLLALPAKWPAGLTVWIPTFHNGEWHSYSNKNDTAEAGKAEAGKADAGAPVR</sequence>
<gene>
    <name evidence="2" type="ORF">H4W34_007839</name>
</gene>
<protein>
    <submittedName>
        <fullName evidence="2">Uncharacterized protein</fullName>
    </submittedName>
</protein>
<dbReference type="Proteomes" id="UP000627838">
    <property type="component" value="Unassembled WGS sequence"/>
</dbReference>
<dbReference type="EMBL" id="JADBDZ010000001">
    <property type="protein sequence ID" value="MBE1538006.1"/>
    <property type="molecule type" value="Genomic_DNA"/>
</dbReference>
<dbReference type="RefSeq" id="WP_192763775.1">
    <property type="nucleotide sequence ID" value="NZ_JADBDZ010000001.1"/>
</dbReference>
<feature type="region of interest" description="Disordered" evidence="1">
    <location>
        <begin position="131"/>
        <end position="159"/>
    </location>
</feature>
<evidence type="ECO:0000313" key="3">
    <source>
        <dbReference type="Proteomes" id="UP000627838"/>
    </source>
</evidence>
<keyword evidence="3" id="KW-1185">Reference proteome</keyword>
<evidence type="ECO:0000313" key="2">
    <source>
        <dbReference type="EMBL" id="MBE1538006.1"/>
    </source>
</evidence>
<comment type="caution">
    <text evidence="2">The sequence shown here is derived from an EMBL/GenBank/DDBJ whole genome shotgun (WGS) entry which is preliminary data.</text>
</comment>